<evidence type="ECO:0008006" key="4">
    <source>
        <dbReference type="Google" id="ProtNLM"/>
    </source>
</evidence>
<comment type="caution">
    <text evidence="2">The sequence shown here is derived from an EMBL/GenBank/DDBJ whole genome shotgun (WGS) entry which is preliminary data.</text>
</comment>
<name>A0ABR5HW59_STRLW</name>
<dbReference type="InterPro" id="IPR016024">
    <property type="entry name" value="ARM-type_fold"/>
</dbReference>
<keyword evidence="3" id="KW-1185">Reference proteome</keyword>
<accession>A0ABR5HW59</accession>
<evidence type="ECO:0000313" key="3">
    <source>
        <dbReference type="Proteomes" id="UP000037274"/>
    </source>
</evidence>
<sequence>MSQEEATAGGANPADEAAQEGEQKKREEAADGQEQPRREAWAARRDLIAHGPDFVRTLVSRDQFGQTGGTHYGDQIFHIGGGGGAGAPHPRSGPVPRSEVEELAEVYRDCLSFRKALARLRDDRIVFLSGGHDTGRRSAALMLLHRLGVDRIRALDPQTPFHELPDQVDTAAGYVLCDLAVSRNRPLREPHVLALRERLERAHARLVVTVEPSAALGDIPAVRWEPPPAREMLHAHVAPAAGKPAWGELCGLTAVKEFLLRQHRPGEVSRFARELLAYHRGEIDEEKLAAYGETAVATQVTRWLTEEKPGLRDKAFLVSLAVFDKAPYAVAAELGDGLFSRLHMIEDPAVPPRVPVFGSSREDRLRLAHADGYVTAEITEWGPLEGTFCAAFRDERTARILLREVWNLHPSARPALAEWIRRLADDRRPLVRTRAASAAALLAEADLSSALAHLIEPWADGRDPHSWLTAANALTMAQLLGMPTVSRILHDWCTGDVESRRWTAIRAYGLLGPVHHEETLRALVAAMHRQPPAGDGDEDRDGHDGADTEVPEEARQLADALQILLLAVREPVLAALTGLLRTDRAVRPHALLAFLQACRQTEDEASDRPPVLDWYARAVTAEDTATARHLYLFWDSLLSDRAHNAQALGVLRGWVRGADDDPVAEAALASLFAALVATPTHHRRISHLLRTLRDAKEAPSPAAGRLYTRLSLD</sequence>
<organism evidence="2 3">
    <name type="scientific">Streptomyces leeuwenhoekii</name>
    <dbReference type="NCBI Taxonomy" id="1437453"/>
    <lineage>
        <taxon>Bacteria</taxon>
        <taxon>Bacillati</taxon>
        <taxon>Actinomycetota</taxon>
        <taxon>Actinomycetes</taxon>
        <taxon>Kitasatosporales</taxon>
        <taxon>Streptomycetaceae</taxon>
        <taxon>Streptomyces</taxon>
    </lineage>
</organism>
<dbReference type="SUPFAM" id="SSF48371">
    <property type="entry name" value="ARM repeat"/>
    <property type="match status" value="1"/>
</dbReference>
<feature type="region of interest" description="Disordered" evidence="1">
    <location>
        <begin position="1"/>
        <end position="40"/>
    </location>
</feature>
<proteinExistence type="predicted"/>
<reference evidence="2 3" key="1">
    <citation type="submission" date="2015-06" db="EMBL/GenBank/DDBJ databases">
        <title>Draft genome sequence of Streptomyces leeuwenhoekii C58, which produces the novel lasso peptide, chaxapeptin.</title>
        <authorList>
            <person name="Yi Y."/>
            <person name="Hai D."/>
            <person name="Jaspars M."/>
            <person name="Sheng H."/>
            <person name="Rateb M.E."/>
            <person name="Bull A."/>
            <person name="Goodfellow M."/>
            <person name="Asenjo J.A."/>
            <person name="Ebel R."/>
        </authorList>
    </citation>
    <scope>NUCLEOTIDE SEQUENCE [LARGE SCALE GENOMIC DNA]</scope>
    <source>
        <strain evidence="2 3">C58</strain>
    </source>
</reference>
<dbReference type="EMBL" id="LFEH01000068">
    <property type="protein sequence ID" value="KMS77879.1"/>
    <property type="molecule type" value="Genomic_DNA"/>
</dbReference>
<protein>
    <recommendedName>
        <fullName evidence="4">LigA Protein</fullName>
    </recommendedName>
</protein>
<dbReference type="Proteomes" id="UP000037274">
    <property type="component" value="Unassembled WGS sequence"/>
</dbReference>
<gene>
    <name evidence="2" type="ORF">ACH49_18800</name>
</gene>
<evidence type="ECO:0000313" key="2">
    <source>
        <dbReference type="EMBL" id="KMS77879.1"/>
    </source>
</evidence>
<feature type="compositionally biased region" description="Basic and acidic residues" evidence="1">
    <location>
        <begin position="21"/>
        <end position="40"/>
    </location>
</feature>
<evidence type="ECO:0000256" key="1">
    <source>
        <dbReference type="SAM" id="MobiDB-lite"/>
    </source>
</evidence>
<dbReference type="RefSeq" id="WP_048573347.1">
    <property type="nucleotide sequence ID" value="NZ_LFEH01000068.1"/>
</dbReference>